<gene>
    <name evidence="7" type="primary">mltG_37</name>
    <name evidence="7" type="ORF">SDC9_181741</name>
</gene>
<dbReference type="Pfam" id="PF02618">
    <property type="entry name" value="YceG"/>
    <property type="match status" value="1"/>
</dbReference>
<keyword evidence="6" id="KW-0961">Cell wall biogenesis/degradation</keyword>
<dbReference type="InterPro" id="IPR003770">
    <property type="entry name" value="MLTG-like"/>
</dbReference>
<keyword evidence="2" id="KW-0812">Transmembrane</keyword>
<evidence type="ECO:0000256" key="5">
    <source>
        <dbReference type="ARBA" id="ARBA00023239"/>
    </source>
</evidence>
<sequence>MANFEKKWTPEYTKRAKELGYSVTQIITIASIIQKEAADVDQMAGISAVIHNRLKHAVDYPLLQCDSTIKYVELYASKLFDESKIKQYSQYYDTYTTTGLPAGPICNPGLAAIKAALYPEEGSDNLYFCHDKNGKVYYASNDIEHSKNIAITIKVNAE</sequence>
<keyword evidence="3" id="KW-1133">Transmembrane helix</keyword>
<evidence type="ECO:0000256" key="6">
    <source>
        <dbReference type="ARBA" id="ARBA00023316"/>
    </source>
</evidence>
<evidence type="ECO:0000256" key="4">
    <source>
        <dbReference type="ARBA" id="ARBA00023136"/>
    </source>
</evidence>
<dbReference type="AlphaFoldDB" id="A0A645H5G7"/>
<keyword evidence="1" id="KW-1003">Cell membrane</keyword>
<dbReference type="GO" id="GO:0071555">
    <property type="term" value="P:cell wall organization"/>
    <property type="evidence" value="ECO:0007669"/>
    <property type="project" value="UniProtKB-KW"/>
</dbReference>
<dbReference type="PANTHER" id="PTHR30518:SF2">
    <property type="entry name" value="ENDOLYTIC MUREIN TRANSGLYCOSYLASE"/>
    <property type="match status" value="1"/>
</dbReference>
<reference evidence="7" key="1">
    <citation type="submission" date="2019-08" db="EMBL/GenBank/DDBJ databases">
        <authorList>
            <person name="Kucharzyk K."/>
            <person name="Murdoch R.W."/>
            <person name="Higgins S."/>
            <person name="Loffler F."/>
        </authorList>
    </citation>
    <scope>NUCLEOTIDE SEQUENCE</scope>
</reference>
<dbReference type="EMBL" id="VSSQ01087174">
    <property type="protein sequence ID" value="MPN34248.1"/>
    <property type="molecule type" value="Genomic_DNA"/>
</dbReference>
<comment type="caution">
    <text evidence="7">The sequence shown here is derived from an EMBL/GenBank/DDBJ whole genome shotgun (WGS) entry which is preliminary data.</text>
</comment>
<protein>
    <submittedName>
        <fullName evidence="7">Endolytic murein transglycosylase</fullName>
        <ecNumber evidence="7">4.2.2.-</ecNumber>
    </submittedName>
</protein>
<evidence type="ECO:0000256" key="3">
    <source>
        <dbReference type="ARBA" id="ARBA00022989"/>
    </source>
</evidence>
<proteinExistence type="predicted"/>
<keyword evidence="4" id="KW-0472">Membrane</keyword>
<evidence type="ECO:0000256" key="1">
    <source>
        <dbReference type="ARBA" id="ARBA00022475"/>
    </source>
</evidence>
<keyword evidence="5 7" id="KW-0456">Lyase</keyword>
<dbReference type="GO" id="GO:0016829">
    <property type="term" value="F:lyase activity"/>
    <property type="evidence" value="ECO:0007669"/>
    <property type="project" value="UniProtKB-KW"/>
</dbReference>
<organism evidence="7">
    <name type="scientific">bioreactor metagenome</name>
    <dbReference type="NCBI Taxonomy" id="1076179"/>
    <lineage>
        <taxon>unclassified sequences</taxon>
        <taxon>metagenomes</taxon>
        <taxon>ecological metagenomes</taxon>
    </lineage>
</organism>
<dbReference type="PANTHER" id="PTHR30518">
    <property type="entry name" value="ENDOLYTIC MUREIN TRANSGLYCOSYLASE"/>
    <property type="match status" value="1"/>
</dbReference>
<dbReference type="EC" id="4.2.2.-" evidence="7"/>
<evidence type="ECO:0000256" key="2">
    <source>
        <dbReference type="ARBA" id="ARBA00022692"/>
    </source>
</evidence>
<accession>A0A645H5G7</accession>
<name>A0A645H5G7_9ZZZZ</name>
<evidence type="ECO:0000313" key="7">
    <source>
        <dbReference type="EMBL" id="MPN34248.1"/>
    </source>
</evidence>